<dbReference type="GO" id="GO:0005524">
    <property type="term" value="F:ATP binding"/>
    <property type="evidence" value="ECO:0007669"/>
    <property type="project" value="UniProtKB-KW"/>
</dbReference>
<dbReference type="SMART" id="SM00487">
    <property type="entry name" value="DEXDc"/>
    <property type="match status" value="1"/>
</dbReference>
<dbReference type="GO" id="GO:0009035">
    <property type="term" value="F:type I site-specific deoxyribonuclease activity"/>
    <property type="evidence" value="ECO:0007669"/>
    <property type="project" value="UniProtKB-EC"/>
</dbReference>
<keyword evidence="2" id="KW-0067">ATP-binding</keyword>
<dbReference type="PANTHER" id="PTHR42927">
    <property type="entry name" value="HELICASE SUPERFAMILY 1 AND 2 DOMAIN-CONTAINING PROTEIN"/>
    <property type="match status" value="1"/>
</dbReference>
<dbReference type="Proteomes" id="UP001229081">
    <property type="component" value="Unassembled WGS sequence"/>
</dbReference>
<dbReference type="Pfam" id="PF18766">
    <property type="entry name" value="SWI2_SNF2"/>
    <property type="match status" value="1"/>
</dbReference>
<dbReference type="EMBL" id="JAUFSA010000001">
    <property type="protein sequence ID" value="MDP7735109.1"/>
    <property type="molecule type" value="Genomic_DNA"/>
</dbReference>
<dbReference type="PROSITE" id="PS51192">
    <property type="entry name" value="HELICASE_ATP_BIND_1"/>
    <property type="match status" value="1"/>
</dbReference>
<dbReference type="GO" id="GO:0003677">
    <property type="term" value="F:DNA binding"/>
    <property type="evidence" value="ECO:0007669"/>
    <property type="project" value="UniProtKB-KW"/>
</dbReference>
<organism evidence="2 3">
    <name type="scientific">Mycobacterium paragordonae</name>
    <dbReference type="NCBI Taxonomy" id="1389713"/>
    <lineage>
        <taxon>Bacteria</taxon>
        <taxon>Bacillati</taxon>
        <taxon>Actinomycetota</taxon>
        <taxon>Actinomycetes</taxon>
        <taxon>Mycobacteriales</taxon>
        <taxon>Mycobacteriaceae</taxon>
        <taxon>Mycobacterium</taxon>
    </lineage>
</organism>
<dbReference type="InterPro" id="IPR014001">
    <property type="entry name" value="Helicase_ATP-bd"/>
</dbReference>
<dbReference type="GO" id="GO:0009307">
    <property type="term" value="P:DNA restriction-modification system"/>
    <property type="evidence" value="ECO:0007669"/>
    <property type="project" value="UniProtKB-KW"/>
</dbReference>
<sequence length="1042" mass="115173">MTLHHESSFEAEICEYLAEHDWLYSPTDAGYDRELALFPEDVFGWLAETQPEQLAKRVKPGLTEEAGVKARAGVLTTLVKQLGADPKANGGTLSVLRRGFKDLNAQFAMCQFRPNTTLNETTKKRYDAVRLRVMRQVHYSTQNANSIDLVFFVNGIPVATAELKTDLSVQNVTDAVLQYKNHRLPKGEPLLQFGSRALVHFAVSNSEVQMTTKLAGKDTVFLPFNRGDHGHAGNPANPHGSPTAYLWQQILERNTWLDILGRFLHLQIDEKIDPATNKKIRSQRMLFPRYHQWDVVTRLVADARVKGPGQRYLIQHSAGSGKTNSISWLAHRLSVLHDDANTPVFDSVIVITDRNVLDAQLQEAIRQIDRTPGVVAHIAGLGGAKSQELAEALTGGTKIIIVTIQTFPYALQLIQEQADLKGKNFAIIADEAHSSQAGEASKRLKAALTATELDDLADGGTLDAEDVLAAEMAARAESKSLSFFAFTATPKAKTLELFGHKSSIDGTPHPFHLYSMQQAIDEGFILDVLRNYTPYKTAFRLTHHGQIFQTEDTAASGTVQVSGEPTDDLVDKSAAIKSVMNWVKLHPTNISQKVAIIIEHFRENAGWRLDGKAKAMVVTSSRKAAVRYKLAFDKYIDERKYTNIAALVAFSGEVTDTDSGLEKVTETSPQMNPGLKGRDLLDAFATDEYQVMLVANKFQTGFDQPLLVAMYVDKRLSGVAAVQTLSRLNRTAPGKDQTFVLDFANAAEDIVEAFEPYYEATTLADVTDPNIVHQTVNKLDAAGIYQESEVNGLVADYLKYAQQPGKGHEALNKWIQPARDVFRDRERHARDHGDNLALEELDIFRKDIGTFLRQYDFLSQIVNYEDPAIEKLSIYLRHLAPMIASEQLHHEIDLSTVDFDYLAQHAGQSTDGKLSGGVMLEPAKAGGTGTARDPELVALEQVIAQINDLFSGEHPDSSVRNVVTHIKDRLEESKTLQQQVENNTLAQFSASPDLKNEFVSAVIGAMASSEDLSTQILNNPELSSKLLGELVPIVYQGLKPTA</sequence>
<dbReference type="Gene3D" id="3.90.1570.50">
    <property type="match status" value="1"/>
</dbReference>
<feature type="domain" description="Helicase ATP-binding" evidence="1">
    <location>
        <begin position="303"/>
        <end position="508"/>
    </location>
</feature>
<dbReference type="SUPFAM" id="SSF52540">
    <property type="entry name" value="P-loop containing nucleoside triphosphate hydrolases"/>
    <property type="match status" value="1"/>
</dbReference>
<dbReference type="InterPro" id="IPR040980">
    <property type="entry name" value="SWI2_SNF2"/>
</dbReference>
<dbReference type="Pfam" id="PF04313">
    <property type="entry name" value="HSDR_N"/>
    <property type="match status" value="1"/>
</dbReference>
<evidence type="ECO:0000313" key="2">
    <source>
        <dbReference type="EMBL" id="MDP7735109.1"/>
    </source>
</evidence>
<dbReference type="RefSeq" id="WP_133436097.1">
    <property type="nucleotide sequence ID" value="NZ_JAUFSA010000001.1"/>
</dbReference>
<dbReference type="Pfam" id="PF22679">
    <property type="entry name" value="T1R_D3-like"/>
    <property type="match status" value="1"/>
</dbReference>
<evidence type="ECO:0000259" key="1">
    <source>
        <dbReference type="PROSITE" id="PS51192"/>
    </source>
</evidence>
<evidence type="ECO:0000313" key="3">
    <source>
        <dbReference type="Proteomes" id="UP001229081"/>
    </source>
</evidence>
<name>A0AAJ1W3J5_9MYCO</name>
<gene>
    <name evidence="2" type="ORF">QXL92_10180</name>
</gene>
<dbReference type="PANTHER" id="PTHR42927:SF1">
    <property type="entry name" value="HELICASE SUPERFAMILY 1 AND 2 DOMAIN-CONTAINING PROTEIN"/>
    <property type="match status" value="1"/>
</dbReference>
<dbReference type="AlphaFoldDB" id="A0AAJ1W3J5"/>
<dbReference type="InterPro" id="IPR027417">
    <property type="entry name" value="P-loop_NTPase"/>
</dbReference>
<accession>A0AAJ1W3J5</accession>
<reference evidence="2" key="1">
    <citation type="submission" date="2023-06" db="EMBL/GenBank/DDBJ databases">
        <title>Identification of two novel mycobacterium reveal diversities and complexities of Mycobacterium gordonae clade.</title>
        <authorList>
            <person name="Matsumoto Y."/>
            <person name="Nakamura S."/>
            <person name="Motooka D."/>
            <person name="Fukushima K."/>
        </authorList>
    </citation>
    <scope>NUCLEOTIDE SEQUENCE</scope>
    <source>
        <strain evidence="2">TY812</strain>
    </source>
</reference>
<dbReference type="InterPro" id="IPR007409">
    <property type="entry name" value="Restrct_endonuc_type1_HsdR_N"/>
</dbReference>
<keyword evidence="2" id="KW-0547">Nucleotide-binding</keyword>
<comment type="caution">
    <text evidence="2">The sequence shown here is derived from an EMBL/GenBank/DDBJ whole genome shotgun (WGS) entry which is preliminary data.</text>
</comment>
<dbReference type="Gene3D" id="3.40.50.300">
    <property type="entry name" value="P-loop containing nucleotide triphosphate hydrolases"/>
    <property type="match status" value="2"/>
</dbReference>
<keyword evidence="2" id="KW-0347">Helicase</keyword>
<keyword evidence="2" id="KW-0378">Hydrolase</keyword>
<dbReference type="InterPro" id="IPR055180">
    <property type="entry name" value="HsdR_RecA-like_helicase_dom_2"/>
</dbReference>
<dbReference type="GO" id="GO:0004386">
    <property type="term" value="F:helicase activity"/>
    <property type="evidence" value="ECO:0007669"/>
    <property type="project" value="UniProtKB-KW"/>
</dbReference>
<proteinExistence type="predicted"/>
<protein>
    <submittedName>
        <fullName evidence="2">DEAD/DEAH box helicase family protein</fullName>
    </submittedName>
</protein>